<evidence type="ECO:0000313" key="2">
    <source>
        <dbReference type="Proteomes" id="UP001526143"/>
    </source>
</evidence>
<keyword evidence="2" id="KW-1185">Reference proteome</keyword>
<accession>A0ABT3B3D2</accession>
<name>A0ABT3B3D2_9CYAN</name>
<organism evidence="1 2">
    <name type="scientific">Plectonema radiosum NIES-515</name>
    <dbReference type="NCBI Taxonomy" id="2986073"/>
    <lineage>
        <taxon>Bacteria</taxon>
        <taxon>Bacillati</taxon>
        <taxon>Cyanobacteriota</taxon>
        <taxon>Cyanophyceae</taxon>
        <taxon>Oscillatoriophycideae</taxon>
        <taxon>Oscillatoriales</taxon>
        <taxon>Microcoleaceae</taxon>
        <taxon>Plectonema</taxon>
    </lineage>
</organism>
<comment type="caution">
    <text evidence="1">The sequence shown here is derived from an EMBL/GenBank/DDBJ whole genome shotgun (WGS) entry which is preliminary data.</text>
</comment>
<dbReference type="EMBL" id="JAOWRF010000296">
    <property type="protein sequence ID" value="MCV3215879.1"/>
    <property type="molecule type" value="Genomic_DNA"/>
</dbReference>
<proteinExistence type="predicted"/>
<dbReference type="RefSeq" id="WP_263747526.1">
    <property type="nucleotide sequence ID" value="NZ_JAOWRF010000296.1"/>
</dbReference>
<evidence type="ECO:0000313" key="1">
    <source>
        <dbReference type="EMBL" id="MCV3215879.1"/>
    </source>
</evidence>
<reference evidence="1 2" key="1">
    <citation type="submission" date="2022-10" db="EMBL/GenBank/DDBJ databases">
        <title>Identification of biosynthetic pathway for the production of the potent trypsin inhibitor radiosumin.</title>
        <authorList>
            <person name="Fewer D.P."/>
            <person name="Delbaje E."/>
            <person name="Ouyang X."/>
            <person name="Agostino P.D."/>
            <person name="Wahlsten M."/>
            <person name="Jokela J."/>
            <person name="Permi P."/>
            <person name="Haapaniemi E."/>
            <person name="Koistinen H."/>
        </authorList>
    </citation>
    <scope>NUCLEOTIDE SEQUENCE [LARGE SCALE GENOMIC DNA]</scope>
    <source>
        <strain evidence="1 2">NIES-515</strain>
    </source>
</reference>
<dbReference type="Proteomes" id="UP001526143">
    <property type="component" value="Unassembled WGS sequence"/>
</dbReference>
<gene>
    <name evidence="1" type="ORF">OGM63_20605</name>
</gene>
<protein>
    <submittedName>
        <fullName evidence="1">Uncharacterized protein</fullName>
    </submittedName>
</protein>
<sequence length="147" mass="17520">MEFSESVYERFNKYLSSYLIQGWKQDKFYIKSVEVESKKMVVLVDIHESYLPYLSSLPAIPLLYQFGIFFSCWESGFSEKTGDIYLRSLDIETPRMIQKTEDIKFELNLVKKRKLKEWFFYIVDFNIDDNAFTGKMQYAVPLPKIVD</sequence>